<gene>
    <name evidence="5" type="ORF">A1O5_01342</name>
</gene>
<dbReference type="InterPro" id="IPR016039">
    <property type="entry name" value="Thiolase-like"/>
</dbReference>
<dbReference type="GO" id="GO:0016746">
    <property type="term" value="F:acyltransferase activity"/>
    <property type="evidence" value="ECO:0007669"/>
    <property type="project" value="UniProtKB-KW"/>
</dbReference>
<evidence type="ECO:0000313" key="6">
    <source>
        <dbReference type="Proteomes" id="UP000019471"/>
    </source>
</evidence>
<evidence type="ECO:0000256" key="1">
    <source>
        <dbReference type="ARBA" id="ARBA00010982"/>
    </source>
</evidence>
<sequence>MARLTPVVIGVGDMINRSRKVEDAIEPLELILQSIEIAIKDTNVPKAAEARLRSAIDSLDMVRTWTWPYEDLPGSIAKAVNITPRHTFYSQHSGKEVARLCDAAARRISFGESKAAIVTGGEALASLAACAAAKKLPPPGWTKLDQKVDSVFSPTETELKSKAGTLASKYSIGAPIQVYPLYENAFRAHRGQSIQENQKESAQLYAEFAQVAKTNPLAWNYGTAESEETIGTVTKRNRMICFPYPLLMNAFNTVNLAGACLLTSAELAKELGIPADRWIYLLGGAGTQDSPDFWERPNFYSSPSISLALDVGLEASGLKKEDVDFYDFYSCFPIVPKLAAHHLQLPITKSPKPITLLGGLTSFGGAGNNYSMHAITETVRKLRRGDGTYGVVLANGGVVTYEQVLCFSSQPRKHGPYPDKNPLPSIIPAIPAPTVVVDAEGEAVVETYTVDFSREGTPIRGHIIGRLKSNNHRFLAHHGSSSTLLQLSSWVREPIGRSGWVWNESTSGRNLFTFETGEKL</sequence>
<dbReference type="eggNOG" id="ENOG502QTZI">
    <property type="taxonomic scope" value="Eukaryota"/>
</dbReference>
<dbReference type="HOGENOM" id="CLU_026848_0_0_1"/>
<dbReference type="RefSeq" id="XP_007740151.1">
    <property type="nucleotide sequence ID" value="XM_007741961.1"/>
</dbReference>
<dbReference type="Proteomes" id="UP000019471">
    <property type="component" value="Unassembled WGS sequence"/>
</dbReference>
<dbReference type="Pfam" id="PF18313">
    <property type="entry name" value="TLP1_add_C"/>
    <property type="match status" value="1"/>
</dbReference>
<keyword evidence="3" id="KW-0012">Acyltransferase</keyword>
<dbReference type="PANTHER" id="PTHR18919:SF139">
    <property type="entry name" value="THIOLASE-LIKE PROTEIN TYPE 1 ADDITIONAL C-TERMINAL DOMAIN-CONTAINING PROTEIN"/>
    <property type="match status" value="1"/>
</dbReference>
<dbReference type="InterPro" id="IPR040771">
    <property type="entry name" value="TLP1_add_C"/>
</dbReference>
<keyword evidence="6" id="KW-1185">Reference proteome</keyword>
<dbReference type="EMBL" id="AMGX01000002">
    <property type="protein sequence ID" value="EXJ74649.1"/>
    <property type="molecule type" value="Genomic_DNA"/>
</dbReference>
<accession>W9XWK8</accession>
<comment type="caution">
    <text evidence="5">The sequence shown here is derived from an EMBL/GenBank/DDBJ whole genome shotgun (WGS) entry which is preliminary data.</text>
</comment>
<evidence type="ECO:0000259" key="4">
    <source>
        <dbReference type="Pfam" id="PF18313"/>
    </source>
</evidence>
<organism evidence="5 6">
    <name type="scientific">Cladophialophora psammophila CBS 110553</name>
    <dbReference type="NCBI Taxonomy" id="1182543"/>
    <lineage>
        <taxon>Eukaryota</taxon>
        <taxon>Fungi</taxon>
        <taxon>Dikarya</taxon>
        <taxon>Ascomycota</taxon>
        <taxon>Pezizomycotina</taxon>
        <taxon>Eurotiomycetes</taxon>
        <taxon>Chaetothyriomycetidae</taxon>
        <taxon>Chaetothyriales</taxon>
        <taxon>Herpotrichiellaceae</taxon>
        <taxon>Cladophialophora</taxon>
    </lineage>
</organism>
<feature type="domain" description="Thiolase-like protein type 1 additional C-terminal" evidence="4">
    <location>
        <begin position="422"/>
        <end position="505"/>
    </location>
</feature>
<dbReference type="OrthoDB" id="435240at2759"/>
<dbReference type="SUPFAM" id="SSF53901">
    <property type="entry name" value="Thiolase-like"/>
    <property type="match status" value="1"/>
</dbReference>
<keyword evidence="2" id="KW-0808">Transferase</keyword>
<protein>
    <recommendedName>
        <fullName evidence="4">Thiolase-like protein type 1 additional C-terminal domain-containing protein</fullName>
    </recommendedName>
</protein>
<comment type="similarity">
    <text evidence="1">Belongs to the thiolase-like superfamily. Thiolase family.</text>
</comment>
<evidence type="ECO:0000256" key="3">
    <source>
        <dbReference type="ARBA" id="ARBA00023315"/>
    </source>
</evidence>
<dbReference type="GeneID" id="19186078"/>
<proteinExistence type="inferred from homology"/>
<dbReference type="Gene3D" id="2.40.50.840">
    <property type="match status" value="1"/>
</dbReference>
<dbReference type="STRING" id="1182543.W9XWK8"/>
<dbReference type="PANTHER" id="PTHR18919">
    <property type="entry name" value="ACETYL-COA C-ACYLTRANSFERASE"/>
    <property type="match status" value="1"/>
</dbReference>
<dbReference type="Gene3D" id="3.40.47.10">
    <property type="match status" value="1"/>
</dbReference>
<reference evidence="5 6" key="1">
    <citation type="submission" date="2013-03" db="EMBL/GenBank/DDBJ databases">
        <title>The Genome Sequence of Cladophialophora psammophila CBS 110553.</title>
        <authorList>
            <consortium name="The Broad Institute Genomics Platform"/>
            <person name="Cuomo C."/>
            <person name="de Hoog S."/>
            <person name="Gorbushina A."/>
            <person name="Walker B."/>
            <person name="Young S.K."/>
            <person name="Zeng Q."/>
            <person name="Gargeya S."/>
            <person name="Fitzgerald M."/>
            <person name="Haas B."/>
            <person name="Abouelleil A."/>
            <person name="Allen A.W."/>
            <person name="Alvarado L."/>
            <person name="Arachchi H.M."/>
            <person name="Berlin A.M."/>
            <person name="Chapman S.B."/>
            <person name="Gainer-Dewar J."/>
            <person name="Goldberg J."/>
            <person name="Griggs A."/>
            <person name="Gujja S."/>
            <person name="Hansen M."/>
            <person name="Howarth C."/>
            <person name="Imamovic A."/>
            <person name="Ireland A."/>
            <person name="Larimer J."/>
            <person name="McCowan C."/>
            <person name="Murphy C."/>
            <person name="Pearson M."/>
            <person name="Poon T.W."/>
            <person name="Priest M."/>
            <person name="Roberts A."/>
            <person name="Saif S."/>
            <person name="Shea T."/>
            <person name="Sisk P."/>
            <person name="Sykes S."/>
            <person name="Wortman J."/>
            <person name="Nusbaum C."/>
            <person name="Birren B."/>
        </authorList>
    </citation>
    <scope>NUCLEOTIDE SEQUENCE [LARGE SCALE GENOMIC DNA]</scope>
    <source>
        <strain evidence="5 6">CBS 110553</strain>
    </source>
</reference>
<dbReference type="AlphaFoldDB" id="W9XWK8"/>
<name>W9XWK8_9EURO</name>
<evidence type="ECO:0000313" key="5">
    <source>
        <dbReference type="EMBL" id="EXJ74649.1"/>
    </source>
</evidence>
<evidence type="ECO:0000256" key="2">
    <source>
        <dbReference type="ARBA" id="ARBA00022679"/>
    </source>
</evidence>